<dbReference type="EMBL" id="JBHSKT010000007">
    <property type="protein sequence ID" value="MFC5271358.1"/>
    <property type="molecule type" value="Genomic_DNA"/>
</dbReference>
<comment type="caution">
    <text evidence="1">The sequence shown here is derived from an EMBL/GenBank/DDBJ whole genome shotgun (WGS) entry which is preliminary data.</text>
</comment>
<proteinExistence type="predicted"/>
<dbReference type="Proteomes" id="UP001596161">
    <property type="component" value="Unassembled WGS sequence"/>
</dbReference>
<reference evidence="2" key="1">
    <citation type="journal article" date="2019" name="Int. J. Syst. Evol. Microbiol.">
        <title>The Global Catalogue of Microorganisms (GCM) 10K type strain sequencing project: providing services to taxonomists for standard genome sequencing and annotation.</title>
        <authorList>
            <consortium name="The Broad Institute Genomics Platform"/>
            <consortium name="The Broad Institute Genome Sequencing Center for Infectious Disease"/>
            <person name="Wu L."/>
            <person name="Ma J."/>
        </authorList>
    </citation>
    <scope>NUCLEOTIDE SEQUENCE [LARGE SCALE GENOMIC DNA]</scope>
    <source>
        <strain evidence="2">KACC 12602</strain>
    </source>
</reference>
<accession>A0ABW0EAF4</accession>
<evidence type="ECO:0000313" key="2">
    <source>
        <dbReference type="Proteomes" id="UP001596161"/>
    </source>
</evidence>
<name>A0ABW0EAF4_9BACT</name>
<protein>
    <submittedName>
        <fullName evidence="1">Uncharacterized protein</fullName>
    </submittedName>
</protein>
<evidence type="ECO:0000313" key="1">
    <source>
        <dbReference type="EMBL" id="MFC5271358.1"/>
    </source>
</evidence>
<gene>
    <name evidence="1" type="ORF">ACFPIB_12100</name>
</gene>
<keyword evidence="2" id="KW-1185">Reference proteome</keyword>
<sequence>MACNNLEKTKEKVVVFSVSNNSEREKKISFEMTVDSSFLFFSQLLYSDIPDEATVFRLKTQNERIKINLEENYFSLKLDTLINLEKDTSHILVQFTYLPDTTRLKKFNKAGLEVDSLIIKTQVPRLSLKRMDYW</sequence>
<organism evidence="1 2">
    <name type="scientific">Adhaeribacter terreus</name>
    <dbReference type="NCBI Taxonomy" id="529703"/>
    <lineage>
        <taxon>Bacteria</taxon>
        <taxon>Pseudomonadati</taxon>
        <taxon>Bacteroidota</taxon>
        <taxon>Cytophagia</taxon>
        <taxon>Cytophagales</taxon>
        <taxon>Hymenobacteraceae</taxon>
        <taxon>Adhaeribacter</taxon>
    </lineage>
</organism>